<proteinExistence type="predicted"/>
<feature type="domain" description="Type II secretion system protein GspF" evidence="7">
    <location>
        <begin position="212"/>
        <end position="336"/>
    </location>
</feature>
<keyword evidence="5 6" id="KW-0472">Membrane</keyword>
<keyword evidence="2" id="KW-1003">Cell membrane</keyword>
<evidence type="ECO:0000256" key="1">
    <source>
        <dbReference type="ARBA" id="ARBA00004651"/>
    </source>
</evidence>
<name>A0A401HQQ1_9EURY</name>
<evidence type="ECO:0000256" key="5">
    <source>
        <dbReference type="ARBA" id="ARBA00023136"/>
    </source>
</evidence>
<dbReference type="EMBL" id="BFAX01000003">
    <property type="protein sequence ID" value="GBF36586.1"/>
    <property type="molecule type" value="Genomic_DNA"/>
</dbReference>
<feature type="transmembrane region" description="Helical" evidence="6">
    <location>
        <begin position="169"/>
        <end position="190"/>
    </location>
</feature>
<dbReference type="Pfam" id="PF00482">
    <property type="entry name" value="T2SSF"/>
    <property type="match status" value="1"/>
</dbReference>
<evidence type="ECO:0000313" key="9">
    <source>
        <dbReference type="Proteomes" id="UP000290527"/>
    </source>
</evidence>
<dbReference type="PANTHER" id="PTHR35402">
    <property type="entry name" value="INTEGRAL MEMBRANE PROTEIN-RELATED"/>
    <property type="match status" value="1"/>
</dbReference>
<gene>
    <name evidence="8" type="ORF">MHHB_P0816</name>
</gene>
<dbReference type="Proteomes" id="UP000290527">
    <property type="component" value="Unassembled WGS sequence"/>
</dbReference>
<keyword evidence="8" id="KW-0282">Flagellum</keyword>
<evidence type="ECO:0000256" key="6">
    <source>
        <dbReference type="SAM" id="Phobius"/>
    </source>
</evidence>
<evidence type="ECO:0000313" key="8">
    <source>
        <dbReference type="EMBL" id="GBF36586.1"/>
    </source>
</evidence>
<dbReference type="AlphaFoldDB" id="A0A401HQQ1"/>
<dbReference type="InterPro" id="IPR056569">
    <property type="entry name" value="ArlJ-like"/>
</dbReference>
<dbReference type="InterPro" id="IPR018076">
    <property type="entry name" value="T2SS_GspF_dom"/>
</dbReference>
<comment type="caution">
    <text evidence="8">The sequence shown here is derived from an EMBL/GenBank/DDBJ whole genome shotgun (WGS) entry which is preliminary data.</text>
</comment>
<feature type="transmembrane region" description="Helical" evidence="6">
    <location>
        <begin position="351"/>
        <end position="371"/>
    </location>
</feature>
<dbReference type="GO" id="GO:0005886">
    <property type="term" value="C:plasma membrane"/>
    <property type="evidence" value="ECO:0007669"/>
    <property type="project" value="UniProtKB-SubCell"/>
</dbReference>
<keyword evidence="4 6" id="KW-1133">Transmembrane helix</keyword>
<sequence length="376" mass="43202">MTNTIIKRLKELFKEFLETIKKYLSEIIDTIDNVIYFKLNIGRPRGYIKRKKISLGDIKKLIDKYRDIDEDMMKFYDIQEYIDYDSILERKKLEEIEIDLDELLERSYMNILRDYITNFSYCVIRSKYLPSLRDFQYAGIKDINKYFMKVIVISIVVGLIFFLNSIDDIFIGLIDGLFATILVIVAGIYYPKIKLILFRGDIKIQIIVTLLDMIASLNAGMSLQECVKKIAENPEYGIPSFEFKGIIYDIEKGGYSFKEALERARFRTKIPLMKKLYTQLIVAINKGGAQLLLESLYNDILRESTAKIDSSKFQITNLGNLIFGVGIILPFSGMMLSAIQGNTGFSGIIETVDLILTKIAPISAAIFAVFIKLKIE</sequence>
<keyword evidence="9" id="KW-1185">Reference proteome</keyword>
<evidence type="ECO:0000259" key="7">
    <source>
        <dbReference type="Pfam" id="PF00482"/>
    </source>
</evidence>
<keyword evidence="3 6" id="KW-0812">Transmembrane</keyword>
<keyword evidence="8" id="KW-0969">Cilium</keyword>
<reference evidence="8 9" key="1">
    <citation type="journal article" date="2019" name="Int. J. Syst. Evol. Microbiol.">
        <title>Methanofervidicoccus abyssi gen. nov., sp. nov., a hydrogenotrophic methanogen, isolated from a hydrothermal vent chimney in the Mid-Cayman Spreading Center, the Caribbean Sea.</title>
        <authorList>
            <person name="Sakai S."/>
            <person name="Takaki Y."/>
            <person name="Miyazaki M."/>
            <person name="Ogawara M."/>
            <person name="Yanagawa K."/>
            <person name="Miyazaki J."/>
            <person name="Takai K."/>
        </authorList>
    </citation>
    <scope>NUCLEOTIDE SEQUENCE [LARGE SCALE GENOMIC DNA]</scope>
    <source>
        <strain evidence="8 9">HHB</strain>
    </source>
</reference>
<dbReference type="OrthoDB" id="66029at2157"/>
<evidence type="ECO:0000256" key="4">
    <source>
        <dbReference type="ARBA" id="ARBA00022989"/>
    </source>
</evidence>
<evidence type="ECO:0000256" key="2">
    <source>
        <dbReference type="ARBA" id="ARBA00022475"/>
    </source>
</evidence>
<accession>A0A401HQQ1</accession>
<feature type="transmembrane region" description="Helical" evidence="6">
    <location>
        <begin position="318"/>
        <end position="339"/>
    </location>
</feature>
<comment type="subcellular location">
    <subcellularLocation>
        <location evidence="1">Cell membrane</location>
        <topology evidence="1">Multi-pass membrane protein</topology>
    </subcellularLocation>
</comment>
<dbReference type="PANTHER" id="PTHR35402:SF1">
    <property type="entry name" value="TYPE II SECRETION SYSTEM PROTEIN GSPF DOMAIN-CONTAINING PROTEIN"/>
    <property type="match status" value="1"/>
</dbReference>
<protein>
    <submittedName>
        <fullName evidence="8">Archaeal flagellar protein FlaJ</fullName>
    </submittedName>
</protein>
<feature type="transmembrane region" description="Helical" evidence="6">
    <location>
        <begin position="146"/>
        <end position="163"/>
    </location>
</feature>
<keyword evidence="8" id="KW-0966">Cell projection</keyword>
<dbReference type="RefSeq" id="WP_131007347.1">
    <property type="nucleotide sequence ID" value="NZ_BFAX01000003.1"/>
</dbReference>
<organism evidence="8 9">
    <name type="scientific">Methanofervidicoccus abyssi</name>
    <dbReference type="NCBI Taxonomy" id="2082189"/>
    <lineage>
        <taxon>Archaea</taxon>
        <taxon>Methanobacteriati</taxon>
        <taxon>Methanobacteriota</taxon>
        <taxon>Methanomada group</taxon>
        <taxon>Methanococci</taxon>
        <taxon>Methanococcales</taxon>
        <taxon>Methanofervidicoccus</taxon>
    </lineage>
</organism>
<evidence type="ECO:0000256" key="3">
    <source>
        <dbReference type="ARBA" id="ARBA00022692"/>
    </source>
</evidence>